<dbReference type="InterPro" id="IPR003903">
    <property type="entry name" value="UIM_dom"/>
</dbReference>
<dbReference type="SMART" id="SM00726">
    <property type="entry name" value="UIM"/>
    <property type="match status" value="3"/>
</dbReference>
<feature type="region of interest" description="Disordered" evidence="1">
    <location>
        <begin position="978"/>
        <end position="1000"/>
    </location>
</feature>
<dbReference type="SUPFAM" id="SSF81901">
    <property type="entry name" value="HCP-like"/>
    <property type="match status" value="1"/>
</dbReference>
<dbReference type="Pfam" id="PF02809">
    <property type="entry name" value="UIM"/>
    <property type="match status" value="3"/>
</dbReference>
<sequence length="1405" mass="156333">MKEVITQFASNYYENEEAELEVAIKMSLEPHFMEGMNEVITQFTSNYYENEEAELEMAIKMSLEPHFMEGMNEAITQFTSNYYENEEAELEMAIKMSLEPHFMEVTGEISSADCEEGPELQQAMCSGFISALKQFMTPSNTGTSTSDAYKAPRLKLENSYQQLIATADQVFDLMVKTEPDGAKTITGKPALINHHSEIGQKLAEELHRNMHYGLENIMALNKSRYYKDENIDPERTEMEQTFSKSRSRYTGDDGTELTELVMSVKELVQKPSVERTGETSLTHGKRQLDLKEALCLTSPSAEMKQALAGFTPTSDDENKELEHKEMDMLGEKFGLLMATIDEALSHIHDIYQTELDQSTSVPTVKEHPLDHSASSNDEDEKAELEMTINALLKRSPPEFGIDHNEQIKLDNALFLLSFPPCLPRLNSLTLECTNPDLTKSLTELKKLTHNLLDSEDLKKFERGLQLKPCSSECVNKQLNNISQTMDNKELTVNILSPPTAQELATLSEQLIKYFQHSLNHDAVKSAVHIMTEVIEATPNSHANKNSWLNTFGTALLLQFQLSNTVLDYKNLDQAVLIQQQAVDLTLDGNANKPSYLTILAGAFRTRFQCSGKVADIEKAITLLQQAVDLTPDGHANKPRWLDELGTSLQGRFERLNELTDLEQAIGFQQQVVCLTPDGDAQKPFQLSNLGTAFQRRFHHLGELSDIEKAIDVHQQAVSLTPAGHTQQPIWLKNLADSFNSRFRHLGQLPDLEKVISVMRQANDLIYATHPKKPVFLTSLGDALLKRFEHLGVVTDLEQAIDANQRAVILTPHGHSDKPLHLVNLGYAFLTRFKCLANASDYHHGLCAFQTACVPGSGYPSIQLTAALQWAHLCFDPYLVMQAYERMFQLIPQVVWLGQTVDHRYQELPQIGRAVNTAVAVAISVSNFPKAVEWFEEGRGIVWGQILQLRSPLDDLQALHPQLVQDFLEVSRALEKAGTSTRSNRFDNSNVHANSTTREQEAQVHTQLADEYERLVNEIRKLDGFGSFLKPKKLSELAAGAHNGPIVMVNVAQSRCDALILFSSSSIIHVPLPTFSSQHAAMLCSKLVTSLQAKNVRTEHNGDRLAISSQPKVDHFQVVLNDLWVHVVQPVISGLEGVHVAKDHLPRITWCAAGSLAFLPLHAAGVYGSVDHTRNVDVSDFVVSSYTTTLTAILNSGTKSRQYFTTQPSVLIVSQPATPSMTPLPGTLEEVKIIRNYTPPNHTLHLTNSDATVEAVIKEMSKHEIVHLACHGIQDLNSPLDSAFALHNGSLRLKALMGVSLKNVQLAILSACQTATGDENLPEEAVHLAAGMLAVGYPSVIATMWAIGDQDAPRVASKIYESLFGKHGYAKGRSSAHALHEAVKHLRQEVGERNFVKWVPFIHFGA</sequence>
<dbReference type="OrthoDB" id="9991317at2759"/>
<name>A0A6A4HZV4_9AGAR</name>
<feature type="domain" description="CHAT" evidence="2">
    <location>
        <begin position="1118"/>
        <end position="1404"/>
    </location>
</feature>
<evidence type="ECO:0000256" key="1">
    <source>
        <dbReference type="SAM" id="MobiDB-lite"/>
    </source>
</evidence>
<evidence type="ECO:0000313" key="4">
    <source>
        <dbReference type="Proteomes" id="UP000799118"/>
    </source>
</evidence>
<evidence type="ECO:0000313" key="3">
    <source>
        <dbReference type="EMBL" id="KAE9403726.1"/>
    </source>
</evidence>
<dbReference type="Pfam" id="PF12770">
    <property type="entry name" value="CHAT"/>
    <property type="match status" value="1"/>
</dbReference>
<dbReference type="EMBL" id="ML769422">
    <property type="protein sequence ID" value="KAE9403726.1"/>
    <property type="molecule type" value="Genomic_DNA"/>
</dbReference>
<dbReference type="Proteomes" id="UP000799118">
    <property type="component" value="Unassembled WGS sequence"/>
</dbReference>
<protein>
    <recommendedName>
        <fullName evidence="2">CHAT domain-containing protein</fullName>
    </recommendedName>
</protein>
<feature type="region of interest" description="Disordered" evidence="1">
    <location>
        <begin position="358"/>
        <end position="380"/>
    </location>
</feature>
<dbReference type="InterPro" id="IPR024983">
    <property type="entry name" value="CHAT_dom"/>
</dbReference>
<feature type="compositionally biased region" description="Polar residues" evidence="1">
    <location>
        <begin position="978"/>
        <end position="996"/>
    </location>
</feature>
<dbReference type="InterPro" id="IPR011990">
    <property type="entry name" value="TPR-like_helical_dom_sf"/>
</dbReference>
<keyword evidence="4" id="KW-1185">Reference proteome</keyword>
<gene>
    <name evidence="3" type="ORF">BT96DRAFT_917303</name>
</gene>
<evidence type="ECO:0000259" key="2">
    <source>
        <dbReference type="Pfam" id="PF12770"/>
    </source>
</evidence>
<accession>A0A6A4HZV4</accession>
<organism evidence="3 4">
    <name type="scientific">Gymnopus androsaceus JB14</name>
    <dbReference type="NCBI Taxonomy" id="1447944"/>
    <lineage>
        <taxon>Eukaryota</taxon>
        <taxon>Fungi</taxon>
        <taxon>Dikarya</taxon>
        <taxon>Basidiomycota</taxon>
        <taxon>Agaricomycotina</taxon>
        <taxon>Agaricomycetes</taxon>
        <taxon>Agaricomycetidae</taxon>
        <taxon>Agaricales</taxon>
        <taxon>Marasmiineae</taxon>
        <taxon>Omphalotaceae</taxon>
        <taxon>Gymnopus</taxon>
    </lineage>
</organism>
<reference evidence="3" key="1">
    <citation type="journal article" date="2019" name="Environ. Microbiol.">
        <title>Fungal ecological strategies reflected in gene transcription - a case study of two litter decomposers.</title>
        <authorList>
            <person name="Barbi F."/>
            <person name="Kohler A."/>
            <person name="Barry K."/>
            <person name="Baskaran P."/>
            <person name="Daum C."/>
            <person name="Fauchery L."/>
            <person name="Ihrmark K."/>
            <person name="Kuo A."/>
            <person name="LaButti K."/>
            <person name="Lipzen A."/>
            <person name="Morin E."/>
            <person name="Grigoriev I.V."/>
            <person name="Henrissat B."/>
            <person name="Lindahl B."/>
            <person name="Martin F."/>
        </authorList>
    </citation>
    <scope>NUCLEOTIDE SEQUENCE</scope>
    <source>
        <strain evidence="3">JB14</strain>
    </source>
</reference>
<dbReference type="Gene3D" id="1.25.40.10">
    <property type="entry name" value="Tetratricopeptide repeat domain"/>
    <property type="match status" value="1"/>
</dbReference>
<proteinExistence type="predicted"/>